<evidence type="ECO:0000256" key="5">
    <source>
        <dbReference type="ARBA" id="ARBA00022737"/>
    </source>
</evidence>
<dbReference type="InterPro" id="IPR015943">
    <property type="entry name" value="WD40/YVTN_repeat-like_dom_sf"/>
</dbReference>
<feature type="region of interest" description="Disordered" evidence="9">
    <location>
        <begin position="356"/>
        <end position="375"/>
    </location>
</feature>
<reference evidence="10 11" key="1">
    <citation type="journal article" date="2020" name="G3 (Bethesda)">
        <title>Draft Genome of the Common Snapping Turtle, Chelydra serpentina, a Model for Phenotypic Plasticity in Reptiles.</title>
        <authorList>
            <person name="Das D."/>
            <person name="Singh S.K."/>
            <person name="Bierstedt J."/>
            <person name="Erickson A."/>
            <person name="Galli G.L.J."/>
            <person name="Crossley D.A. 2nd"/>
            <person name="Rhen T."/>
        </authorList>
    </citation>
    <scope>NUCLEOTIDE SEQUENCE [LARGE SCALE GENOMIC DNA]</scope>
    <source>
        <strain evidence="10">KW</strain>
    </source>
</reference>
<evidence type="ECO:0000256" key="4">
    <source>
        <dbReference type="ARBA" id="ARBA00022700"/>
    </source>
</evidence>
<dbReference type="PRINTS" id="PR00320">
    <property type="entry name" value="GPROTEINBRPT"/>
</dbReference>
<dbReference type="Proteomes" id="UP000765507">
    <property type="component" value="Unassembled WGS sequence"/>
</dbReference>
<feature type="compositionally biased region" description="Basic and acidic residues" evidence="9">
    <location>
        <begin position="388"/>
        <end position="400"/>
    </location>
</feature>
<keyword evidence="6" id="KW-0539">Nucleus</keyword>
<feature type="repeat" description="WD" evidence="8">
    <location>
        <begin position="125"/>
        <end position="165"/>
    </location>
</feature>
<accession>A0A8T1SHW2</accession>
<comment type="function">
    <text evidence="7">Negatively regulates the PAK1 kinase. PAK1 is a member of the PAK kinase family, which has been shown to play a positive role in the regulation of signaling pathways involving MAPK8 and RELA. PAK1 exists as an inactive homodimer, which is activated by binding of small GTPases such as CDC42 to an N-terminal regulatory domain. PAK1IP1 also binds to the N-terminus of PAK1, and inhibits the specific activation of PAK1 by CDC42. May be involved in ribosomal large subunit assembly.</text>
</comment>
<dbReference type="Pfam" id="PF00400">
    <property type="entry name" value="WD40"/>
    <property type="match status" value="4"/>
</dbReference>
<dbReference type="EMBL" id="JAHGAV010000224">
    <property type="protein sequence ID" value="KAG6928247.1"/>
    <property type="molecule type" value="Genomic_DNA"/>
</dbReference>
<dbReference type="GO" id="GO:0005730">
    <property type="term" value="C:nucleolus"/>
    <property type="evidence" value="ECO:0007669"/>
    <property type="project" value="UniProtKB-SubCell"/>
</dbReference>
<evidence type="ECO:0000256" key="6">
    <source>
        <dbReference type="ARBA" id="ARBA00023242"/>
    </source>
</evidence>
<feature type="compositionally biased region" description="Low complexity" evidence="9">
    <location>
        <begin position="1"/>
        <end position="16"/>
    </location>
</feature>
<dbReference type="Gene3D" id="2.130.10.10">
    <property type="entry name" value="YVTN repeat-like/Quinoprotein amine dehydrogenase"/>
    <property type="match status" value="2"/>
</dbReference>
<dbReference type="OrthoDB" id="308449at2759"/>
<dbReference type="AlphaFoldDB" id="A0A8T1SHW2"/>
<keyword evidence="4" id="KW-0734">Signal transduction inhibitor</keyword>
<dbReference type="InterPro" id="IPR001680">
    <property type="entry name" value="WD40_rpt"/>
</dbReference>
<dbReference type="PROSITE" id="PS50082">
    <property type="entry name" value="WD_REPEATS_2"/>
    <property type="match status" value="4"/>
</dbReference>
<evidence type="ECO:0000256" key="2">
    <source>
        <dbReference type="ARBA" id="ARBA00022517"/>
    </source>
</evidence>
<name>A0A8T1SHW2_CHESE</name>
<organism evidence="10 11">
    <name type="scientific">Chelydra serpentina</name>
    <name type="common">Snapping turtle</name>
    <name type="synonym">Testudo serpentina</name>
    <dbReference type="NCBI Taxonomy" id="8475"/>
    <lineage>
        <taxon>Eukaryota</taxon>
        <taxon>Metazoa</taxon>
        <taxon>Chordata</taxon>
        <taxon>Craniata</taxon>
        <taxon>Vertebrata</taxon>
        <taxon>Euteleostomi</taxon>
        <taxon>Archelosauria</taxon>
        <taxon>Testudinata</taxon>
        <taxon>Testudines</taxon>
        <taxon>Cryptodira</taxon>
        <taxon>Durocryptodira</taxon>
        <taxon>Americhelydia</taxon>
        <taxon>Chelydroidea</taxon>
        <taxon>Chelydridae</taxon>
        <taxon>Chelydra</taxon>
    </lineage>
</organism>
<evidence type="ECO:0000256" key="1">
    <source>
        <dbReference type="ARBA" id="ARBA00004604"/>
    </source>
</evidence>
<evidence type="ECO:0000256" key="3">
    <source>
        <dbReference type="ARBA" id="ARBA00022574"/>
    </source>
</evidence>
<dbReference type="PANTHER" id="PTHR44675:SF1">
    <property type="entry name" value="P21-ACTIVATED PROTEIN KINASE-INTERACTING PROTEIN 1"/>
    <property type="match status" value="1"/>
</dbReference>
<comment type="subcellular location">
    <subcellularLocation>
        <location evidence="1">Nucleus</location>
        <location evidence="1">Nucleolus</location>
    </subcellularLocation>
</comment>
<keyword evidence="3 8" id="KW-0853">WD repeat</keyword>
<dbReference type="InterPro" id="IPR036322">
    <property type="entry name" value="WD40_repeat_dom_sf"/>
</dbReference>
<comment type="caution">
    <text evidence="10">The sequence shown here is derived from an EMBL/GenBank/DDBJ whole genome shotgun (WGS) entry which is preliminary data.</text>
</comment>
<gene>
    <name evidence="10" type="primary">PAK1IP1</name>
    <name evidence="10" type="ORF">G0U57_008424</name>
</gene>
<dbReference type="PANTHER" id="PTHR44675">
    <property type="entry name" value="PAK1 INTERACTING PROTEIN 1"/>
    <property type="match status" value="1"/>
</dbReference>
<keyword evidence="5" id="KW-0677">Repeat</keyword>
<feature type="repeat" description="WD" evidence="8">
    <location>
        <begin position="166"/>
        <end position="207"/>
    </location>
</feature>
<dbReference type="InterPro" id="IPR051959">
    <property type="entry name" value="PAK1-Kinase_Regulator"/>
</dbReference>
<feature type="region of interest" description="Disordered" evidence="9">
    <location>
        <begin position="381"/>
        <end position="422"/>
    </location>
</feature>
<keyword evidence="2" id="KW-0690">Ribosome biogenesis</keyword>
<keyword evidence="11" id="KW-1185">Reference proteome</keyword>
<dbReference type="SMART" id="SM00320">
    <property type="entry name" value="WD40"/>
    <property type="match status" value="5"/>
</dbReference>
<evidence type="ECO:0000313" key="10">
    <source>
        <dbReference type="EMBL" id="KAG6928247.1"/>
    </source>
</evidence>
<evidence type="ECO:0000256" key="7">
    <source>
        <dbReference type="ARBA" id="ARBA00045213"/>
    </source>
</evidence>
<dbReference type="SUPFAM" id="SSF50978">
    <property type="entry name" value="WD40 repeat-like"/>
    <property type="match status" value="1"/>
</dbReference>
<feature type="repeat" description="WD" evidence="8">
    <location>
        <begin position="288"/>
        <end position="331"/>
    </location>
</feature>
<sequence length="422" mass="47123">RLRNSRGGPRPRGCPGVLNSGSGSAWPASATGGWKDPRRRLRAWGKEDPCRAGQMELVGGCYEQILFGFAVRPGQNWTPIPDFTHHAHTASLSAVAVNNRYVVTGSRDETIQIYDMKKKIEHGALLHHNGTITCLEFYGNAHLLSGAEDGLICIWDTKRWECLKSIKAHKGHVTSLSIHPSGKLALSVGTDKTLRTWNLVEGRSAFIKNLKQNAHIVKWSPSGEKYVVVVNNKVDVYKLETASVSGAITTEKRISSVRFITDSLLAIAGDDEVIRLYDCDSQKCLCEFKAHENRIKDIYSFEKEGLQVIVTASSDGYIKLWSLDLDKIQDSPSLLCEVNTKARLTCLAVWLDRPSETKENPDNATTSSYVNEDEQPLITRKKKVCWTDNRDKSAKGDRQVTPKKRKSEGAQQRKKMKLQSSK</sequence>
<proteinExistence type="predicted"/>
<dbReference type="InterPro" id="IPR019775">
    <property type="entry name" value="WD40_repeat_CS"/>
</dbReference>
<dbReference type="InterPro" id="IPR020472">
    <property type="entry name" value="WD40_PAC1"/>
</dbReference>
<protein>
    <submittedName>
        <fullName evidence="10">PAK1 interacting protein 1</fullName>
    </submittedName>
</protein>
<evidence type="ECO:0000313" key="11">
    <source>
        <dbReference type="Proteomes" id="UP000765507"/>
    </source>
</evidence>
<feature type="non-terminal residue" evidence="10">
    <location>
        <position position="1"/>
    </location>
</feature>
<dbReference type="PROSITE" id="PS50294">
    <property type="entry name" value="WD_REPEATS_REGION"/>
    <property type="match status" value="2"/>
</dbReference>
<evidence type="ECO:0000256" key="9">
    <source>
        <dbReference type="SAM" id="MobiDB-lite"/>
    </source>
</evidence>
<dbReference type="GO" id="GO:0009968">
    <property type="term" value="P:negative regulation of signal transduction"/>
    <property type="evidence" value="ECO:0007669"/>
    <property type="project" value="UniProtKB-KW"/>
</dbReference>
<feature type="region of interest" description="Disordered" evidence="9">
    <location>
        <begin position="1"/>
        <end position="37"/>
    </location>
</feature>
<dbReference type="PROSITE" id="PS00678">
    <property type="entry name" value="WD_REPEATS_1"/>
    <property type="match status" value="1"/>
</dbReference>
<feature type="compositionally biased region" description="Basic residues" evidence="9">
    <location>
        <begin position="401"/>
        <end position="422"/>
    </location>
</feature>
<dbReference type="GO" id="GO:0042254">
    <property type="term" value="P:ribosome biogenesis"/>
    <property type="evidence" value="ECO:0007669"/>
    <property type="project" value="UniProtKB-KW"/>
</dbReference>
<dbReference type="FunFam" id="2.130.10.10:FF:000424">
    <property type="entry name" value="p21-activated protein kinase-interacting protein 1-like"/>
    <property type="match status" value="1"/>
</dbReference>
<evidence type="ECO:0000256" key="8">
    <source>
        <dbReference type="PROSITE-ProRule" id="PRU00221"/>
    </source>
</evidence>
<feature type="repeat" description="WD" evidence="8">
    <location>
        <begin position="85"/>
        <end position="117"/>
    </location>
</feature>